<dbReference type="AlphaFoldDB" id="A0A134B9G8"/>
<dbReference type="PANTHER" id="PTHR43811:SF23">
    <property type="entry name" value="FKBP-TYPE 22 KDA PEPTIDYL-PROLYL CIS-TRANS ISOMERASE"/>
    <property type="match status" value="1"/>
</dbReference>
<evidence type="ECO:0000313" key="8">
    <source>
        <dbReference type="EMBL" id="KXB76589.1"/>
    </source>
</evidence>
<dbReference type="STRING" id="322095.HMPREF3185_00880"/>
<evidence type="ECO:0000256" key="1">
    <source>
        <dbReference type="ARBA" id="ARBA00000971"/>
    </source>
</evidence>
<proteinExistence type="inferred from homology"/>
<comment type="caution">
    <text evidence="8">The sequence shown here is derived from an EMBL/GenBank/DDBJ whole genome shotgun (WGS) entry which is preliminary data.</text>
</comment>
<evidence type="ECO:0000313" key="9">
    <source>
        <dbReference type="Proteomes" id="UP000070224"/>
    </source>
</evidence>
<evidence type="ECO:0000256" key="6">
    <source>
        <dbReference type="RuleBase" id="RU003915"/>
    </source>
</evidence>
<name>A0A134B9G8_9PORP</name>
<reference evidence="9" key="1">
    <citation type="submission" date="2016-01" db="EMBL/GenBank/DDBJ databases">
        <authorList>
            <person name="Mitreva M."/>
            <person name="Pepin K.H."/>
            <person name="Mihindukulasuriya K.A."/>
            <person name="Fulton R."/>
            <person name="Fronick C."/>
            <person name="O'Laughlin M."/>
            <person name="Miner T."/>
            <person name="Herter B."/>
            <person name="Rosa B.A."/>
            <person name="Cordes M."/>
            <person name="Tomlinson C."/>
            <person name="Wollam A."/>
            <person name="Palsikar V.B."/>
            <person name="Mardis E.R."/>
            <person name="Wilson R.K."/>
        </authorList>
    </citation>
    <scope>NUCLEOTIDE SEQUENCE [LARGE SCALE GENOMIC DNA]</scope>
    <source>
        <strain evidence="9">KA00683</strain>
    </source>
</reference>
<evidence type="ECO:0000256" key="4">
    <source>
        <dbReference type="ARBA" id="ARBA00023235"/>
    </source>
</evidence>
<comment type="similarity">
    <text evidence="2 6">Belongs to the FKBP-type PPIase family.</text>
</comment>
<dbReference type="InterPro" id="IPR046357">
    <property type="entry name" value="PPIase_dom_sf"/>
</dbReference>
<protein>
    <recommendedName>
        <fullName evidence="6">Peptidyl-prolyl cis-trans isomerase</fullName>
        <ecNumber evidence="6">5.2.1.8</ecNumber>
    </recommendedName>
</protein>
<evidence type="ECO:0000256" key="5">
    <source>
        <dbReference type="PROSITE-ProRule" id="PRU00277"/>
    </source>
</evidence>
<dbReference type="PANTHER" id="PTHR43811">
    <property type="entry name" value="FKBP-TYPE PEPTIDYL-PROLYL CIS-TRANS ISOMERASE FKPA"/>
    <property type="match status" value="1"/>
</dbReference>
<keyword evidence="4 5" id="KW-0413">Isomerase</keyword>
<dbReference type="SUPFAM" id="SSF54534">
    <property type="entry name" value="FKBP-like"/>
    <property type="match status" value="1"/>
</dbReference>
<keyword evidence="3 5" id="KW-0697">Rotamase</keyword>
<dbReference type="Gene3D" id="3.10.50.40">
    <property type="match status" value="1"/>
</dbReference>
<dbReference type="EMBL" id="LSDK01000059">
    <property type="protein sequence ID" value="KXB76589.1"/>
    <property type="molecule type" value="Genomic_DNA"/>
</dbReference>
<accession>A0A134B9G8</accession>
<feature type="domain" description="PPIase FKBP-type" evidence="7">
    <location>
        <begin position="48"/>
        <end position="132"/>
    </location>
</feature>
<dbReference type="Pfam" id="PF00254">
    <property type="entry name" value="FKBP_C"/>
    <property type="match status" value="1"/>
</dbReference>
<evidence type="ECO:0000259" key="7">
    <source>
        <dbReference type="PROSITE" id="PS50059"/>
    </source>
</evidence>
<dbReference type="InterPro" id="IPR001179">
    <property type="entry name" value="PPIase_FKBP_dom"/>
</dbReference>
<gene>
    <name evidence="8" type="ORF">HMPREF3185_00880</name>
</gene>
<comment type="catalytic activity">
    <reaction evidence="1 5 6">
        <text>[protein]-peptidylproline (omega=180) = [protein]-peptidylproline (omega=0)</text>
        <dbReference type="Rhea" id="RHEA:16237"/>
        <dbReference type="Rhea" id="RHEA-COMP:10747"/>
        <dbReference type="Rhea" id="RHEA-COMP:10748"/>
        <dbReference type="ChEBI" id="CHEBI:83833"/>
        <dbReference type="ChEBI" id="CHEBI:83834"/>
        <dbReference type="EC" id="5.2.1.8"/>
    </reaction>
</comment>
<dbReference type="GO" id="GO:0003755">
    <property type="term" value="F:peptidyl-prolyl cis-trans isomerase activity"/>
    <property type="evidence" value="ECO:0007669"/>
    <property type="project" value="UniProtKB-UniRule"/>
</dbReference>
<dbReference type="RefSeq" id="WP_060935271.1">
    <property type="nucleotide sequence ID" value="NZ_KQ960438.1"/>
</dbReference>
<dbReference type="EC" id="5.2.1.8" evidence="6"/>
<organism evidence="8 9">
    <name type="scientific">Porphyromonas somerae</name>
    <dbReference type="NCBI Taxonomy" id="322095"/>
    <lineage>
        <taxon>Bacteria</taxon>
        <taxon>Pseudomonadati</taxon>
        <taxon>Bacteroidota</taxon>
        <taxon>Bacteroidia</taxon>
        <taxon>Bacteroidales</taxon>
        <taxon>Porphyromonadaceae</taxon>
        <taxon>Porphyromonas</taxon>
    </lineage>
</organism>
<evidence type="ECO:0000256" key="2">
    <source>
        <dbReference type="ARBA" id="ARBA00006577"/>
    </source>
</evidence>
<evidence type="ECO:0000256" key="3">
    <source>
        <dbReference type="ARBA" id="ARBA00023110"/>
    </source>
</evidence>
<keyword evidence="9" id="KW-1185">Reference proteome</keyword>
<dbReference type="PATRIC" id="fig|322095.3.peg.869"/>
<sequence length="132" mass="14624">MKKREYIEANKAWLKAKSQEAGIKPLPKGAYYKVIIEGRADGKHPSPRSIVTAHYTGRTIDGQVFDSTEGDVPAAFRLSDLIEGWIIALQQMCIGDRWEVYLPAELAYGRYAQPGIPAGSTLIFELELVSIA</sequence>
<dbReference type="Proteomes" id="UP000070224">
    <property type="component" value="Unassembled WGS sequence"/>
</dbReference>
<dbReference type="OrthoDB" id="9814548at2"/>
<dbReference type="PROSITE" id="PS50059">
    <property type="entry name" value="FKBP_PPIASE"/>
    <property type="match status" value="1"/>
</dbReference>